<dbReference type="Proteomes" id="UP000807504">
    <property type="component" value="Unassembled WGS sequence"/>
</dbReference>
<evidence type="ECO:0000313" key="2">
    <source>
        <dbReference type="Proteomes" id="UP000807504"/>
    </source>
</evidence>
<protein>
    <submittedName>
        <fullName evidence="1">Uncharacterized protein</fullName>
    </submittedName>
</protein>
<dbReference type="AlphaFoldDB" id="A0A8T0FP83"/>
<gene>
    <name evidence="1" type="ORF">HNY73_004237</name>
</gene>
<accession>A0A8T0FP83</accession>
<name>A0A8T0FP83_ARGBR</name>
<dbReference type="EMBL" id="JABXBU010000003">
    <property type="protein sequence ID" value="KAF8792666.1"/>
    <property type="molecule type" value="Genomic_DNA"/>
</dbReference>
<sequence length="317" mass="36942">MITNIDDFKVNPSSGRIKGKDILLLSVDRLSRERELGLAVLIKEYDVETPEKVDCWHCIFRKRPGETHMFLLRIEFYRNRFEAREASCRISSLLVNDISGESDQNEENDSALCLTSSYNGAIEGAVGDVIPVDQIQQEFISAAEKYIKDMDMLTRKERSLLMAIKEALPQEAKRAMRIVKDSMQQMHAKYAKHLDGKLNEMTAVLTRVEHLHEEILDFKQWEDEEGESRIEAFLQEALQKKLKIESTIEDMISELNRKRQNDERLFSEFSESINQQVRWSLQVIERCLQKSDMRRKNLLDAKLSELKAALRELKKFV</sequence>
<organism evidence="1 2">
    <name type="scientific">Argiope bruennichi</name>
    <name type="common">Wasp spider</name>
    <name type="synonym">Aranea bruennichi</name>
    <dbReference type="NCBI Taxonomy" id="94029"/>
    <lineage>
        <taxon>Eukaryota</taxon>
        <taxon>Metazoa</taxon>
        <taxon>Ecdysozoa</taxon>
        <taxon>Arthropoda</taxon>
        <taxon>Chelicerata</taxon>
        <taxon>Arachnida</taxon>
        <taxon>Araneae</taxon>
        <taxon>Araneomorphae</taxon>
        <taxon>Entelegynae</taxon>
        <taxon>Araneoidea</taxon>
        <taxon>Araneidae</taxon>
        <taxon>Argiope</taxon>
    </lineage>
</organism>
<comment type="caution">
    <text evidence="1">The sequence shown here is derived from an EMBL/GenBank/DDBJ whole genome shotgun (WGS) entry which is preliminary data.</text>
</comment>
<reference evidence="1" key="1">
    <citation type="journal article" date="2020" name="bioRxiv">
        <title>Chromosome-level reference genome of the European wasp spider Argiope bruennichi: a resource for studies on range expansion and evolutionary adaptation.</title>
        <authorList>
            <person name="Sheffer M.M."/>
            <person name="Hoppe A."/>
            <person name="Krehenwinkel H."/>
            <person name="Uhl G."/>
            <person name="Kuss A.W."/>
            <person name="Jensen L."/>
            <person name="Jensen C."/>
            <person name="Gillespie R.G."/>
            <person name="Hoff K.J."/>
            <person name="Prost S."/>
        </authorList>
    </citation>
    <scope>NUCLEOTIDE SEQUENCE</scope>
</reference>
<reference evidence="1" key="2">
    <citation type="submission" date="2020-06" db="EMBL/GenBank/DDBJ databases">
        <authorList>
            <person name="Sheffer M."/>
        </authorList>
    </citation>
    <scope>NUCLEOTIDE SEQUENCE</scope>
</reference>
<evidence type="ECO:0000313" key="1">
    <source>
        <dbReference type="EMBL" id="KAF8792666.1"/>
    </source>
</evidence>
<proteinExistence type="predicted"/>
<keyword evidence="2" id="KW-1185">Reference proteome</keyword>